<protein>
    <submittedName>
        <fullName evidence="1">Uncharacterized protein</fullName>
    </submittedName>
</protein>
<dbReference type="KEGG" id="dpl:KGM_203309"/>
<dbReference type="AlphaFoldDB" id="A0A212EQL0"/>
<evidence type="ECO:0000313" key="1">
    <source>
        <dbReference type="EMBL" id="OWR43741.1"/>
    </source>
</evidence>
<dbReference type="EMBL" id="AGBW02013269">
    <property type="protein sequence ID" value="OWR43741.1"/>
    <property type="molecule type" value="Genomic_DNA"/>
</dbReference>
<reference evidence="1 2" key="1">
    <citation type="journal article" date="2011" name="Cell">
        <title>The monarch butterfly genome yields insights into long-distance migration.</title>
        <authorList>
            <person name="Zhan S."/>
            <person name="Merlin C."/>
            <person name="Boore J.L."/>
            <person name="Reppert S.M."/>
        </authorList>
    </citation>
    <scope>NUCLEOTIDE SEQUENCE [LARGE SCALE GENOMIC DNA]</scope>
    <source>
        <strain evidence="1">F-2</strain>
    </source>
</reference>
<gene>
    <name evidence="1" type="ORF">KGM_203309</name>
</gene>
<accession>A0A212EQL0</accession>
<name>A0A212EQL0_DANPL</name>
<dbReference type="eggNOG" id="ENOG502TCRQ">
    <property type="taxonomic scope" value="Eukaryota"/>
</dbReference>
<dbReference type="InParanoid" id="A0A212EQL0"/>
<dbReference type="Proteomes" id="UP000007151">
    <property type="component" value="Unassembled WGS sequence"/>
</dbReference>
<proteinExistence type="predicted"/>
<organism evidence="1 2">
    <name type="scientific">Danaus plexippus plexippus</name>
    <dbReference type="NCBI Taxonomy" id="278856"/>
    <lineage>
        <taxon>Eukaryota</taxon>
        <taxon>Metazoa</taxon>
        <taxon>Ecdysozoa</taxon>
        <taxon>Arthropoda</taxon>
        <taxon>Hexapoda</taxon>
        <taxon>Insecta</taxon>
        <taxon>Pterygota</taxon>
        <taxon>Neoptera</taxon>
        <taxon>Endopterygota</taxon>
        <taxon>Lepidoptera</taxon>
        <taxon>Glossata</taxon>
        <taxon>Ditrysia</taxon>
        <taxon>Papilionoidea</taxon>
        <taxon>Nymphalidae</taxon>
        <taxon>Danainae</taxon>
        <taxon>Danaini</taxon>
        <taxon>Danaina</taxon>
        <taxon>Danaus</taxon>
        <taxon>Danaus</taxon>
    </lineage>
</organism>
<evidence type="ECO:0000313" key="2">
    <source>
        <dbReference type="Proteomes" id="UP000007151"/>
    </source>
</evidence>
<comment type="caution">
    <text evidence="1">The sequence shown here is derived from an EMBL/GenBank/DDBJ whole genome shotgun (WGS) entry which is preliminary data.</text>
</comment>
<sequence length="147" mass="16644">MKTSLQQINQLLSSVGAPNAPRPMLLGAPSAMQYAIEDMTQPVPEVEADFDKLLMNARQKLNMLMQAVSKMEVTEEIRLTARLFYHNILARFMRDNYKEEVVVEGGLIEFEMEDPNVPSHAIIKLRSKQLVDAQVSEFDVPDIPAKK</sequence>
<keyword evidence="2" id="KW-1185">Reference proteome</keyword>